<reference evidence="4" key="1">
    <citation type="journal article" date="2019" name="Plant Biotechnol. J.">
        <title>Genome sequencing of the Australian wild diploid species Gossypium australe highlights disease resistance and delayed gland morphogenesis.</title>
        <authorList>
            <person name="Cai Y."/>
            <person name="Cai X."/>
            <person name="Wang Q."/>
            <person name="Wang P."/>
            <person name="Zhang Y."/>
            <person name="Cai C."/>
            <person name="Xu Y."/>
            <person name="Wang K."/>
            <person name="Zhou Z."/>
            <person name="Wang C."/>
            <person name="Geng S."/>
            <person name="Li B."/>
            <person name="Dong Q."/>
            <person name="Hou Y."/>
            <person name="Wang H."/>
            <person name="Ai P."/>
            <person name="Liu Z."/>
            <person name="Yi F."/>
            <person name="Sun M."/>
            <person name="An G."/>
            <person name="Cheng J."/>
            <person name="Zhang Y."/>
            <person name="Shi Q."/>
            <person name="Xie Y."/>
            <person name="Shi X."/>
            <person name="Chang Y."/>
            <person name="Huang F."/>
            <person name="Chen Y."/>
            <person name="Hong S."/>
            <person name="Mi L."/>
            <person name="Sun Q."/>
            <person name="Zhang L."/>
            <person name="Zhou B."/>
            <person name="Peng R."/>
            <person name="Zhang X."/>
            <person name="Liu F."/>
        </authorList>
    </citation>
    <scope>NUCLEOTIDE SEQUENCE [LARGE SCALE GENOMIC DNA]</scope>
    <source>
        <strain evidence="4">cv. PA1801</strain>
    </source>
</reference>
<accession>A0A5B6WGY3</accession>
<organism evidence="3 4">
    <name type="scientific">Gossypium australe</name>
    <dbReference type="NCBI Taxonomy" id="47621"/>
    <lineage>
        <taxon>Eukaryota</taxon>
        <taxon>Viridiplantae</taxon>
        <taxon>Streptophyta</taxon>
        <taxon>Embryophyta</taxon>
        <taxon>Tracheophyta</taxon>
        <taxon>Spermatophyta</taxon>
        <taxon>Magnoliopsida</taxon>
        <taxon>eudicotyledons</taxon>
        <taxon>Gunneridae</taxon>
        <taxon>Pentapetalae</taxon>
        <taxon>rosids</taxon>
        <taxon>malvids</taxon>
        <taxon>Malvales</taxon>
        <taxon>Malvaceae</taxon>
        <taxon>Malvoideae</taxon>
        <taxon>Gossypium</taxon>
    </lineage>
</organism>
<dbReference type="PANTHER" id="PTHR35046:SF9">
    <property type="entry name" value="RNA-DIRECTED DNA POLYMERASE"/>
    <property type="match status" value="1"/>
</dbReference>
<feature type="region of interest" description="Disordered" evidence="1">
    <location>
        <begin position="172"/>
        <end position="226"/>
    </location>
</feature>
<evidence type="ECO:0000313" key="4">
    <source>
        <dbReference type="Proteomes" id="UP000325315"/>
    </source>
</evidence>
<name>A0A5B6WGY3_9ROSI</name>
<proteinExistence type="predicted"/>
<evidence type="ECO:0000256" key="1">
    <source>
        <dbReference type="SAM" id="MobiDB-lite"/>
    </source>
</evidence>
<dbReference type="InterPro" id="IPR005162">
    <property type="entry name" value="Retrotrans_gag_dom"/>
</dbReference>
<evidence type="ECO:0000259" key="2">
    <source>
        <dbReference type="Pfam" id="PF03732"/>
    </source>
</evidence>
<dbReference type="PANTHER" id="PTHR35046">
    <property type="entry name" value="ZINC KNUCKLE (CCHC-TYPE) FAMILY PROTEIN"/>
    <property type="match status" value="1"/>
</dbReference>
<comment type="caution">
    <text evidence="3">The sequence shown here is derived from an EMBL/GenBank/DDBJ whole genome shotgun (WGS) entry which is preliminary data.</text>
</comment>
<gene>
    <name evidence="3" type="ORF">EPI10_021129</name>
</gene>
<sequence length="226" mass="26509">MAIPPFQGKNDFKAYLEWEKKVELVFECYNYSERKKVKLTAIEFSDYAIMWWDQLVTSRRRNGERSISTWAEMKAVMRKRFILTYYHRDLYKHLQSLTQGNRSVEDYYKEMEVAMIRANIEEDRDAIMARFLVGLNCDITNIIELQHYLKVMGMVHMALKVEKQLKWKGTSRPYPNASTTKWGQGANKAPIRTKEPSIAVKSNQTVGVASKNKNEPPPNRTRDIKC</sequence>
<dbReference type="AlphaFoldDB" id="A0A5B6WGY3"/>
<evidence type="ECO:0000313" key="3">
    <source>
        <dbReference type="EMBL" id="KAA3480713.1"/>
    </source>
</evidence>
<dbReference type="EMBL" id="SMMG02000003">
    <property type="protein sequence ID" value="KAA3480713.1"/>
    <property type="molecule type" value="Genomic_DNA"/>
</dbReference>
<dbReference type="Pfam" id="PF03732">
    <property type="entry name" value="Retrotrans_gag"/>
    <property type="match status" value="1"/>
</dbReference>
<feature type="domain" description="Retrotransposon gag" evidence="2">
    <location>
        <begin position="39"/>
        <end position="136"/>
    </location>
</feature>
<keyword evidence="4" id="KW-1185">Reference proteome</keyword>
<dbReference type="Proteomes" id="UP000325315">
    <property type="component" value="Unassembled WGS sequence"/>
</dbReference>
<protein>
    <submittedName>
        <fullName evidence="3">Mutant gag-pol polyprotein</fullName>
    </submittedName>
</protein>
<dbReference type="OrthoDB" id="1731207at2759"/>